<proteinExistence type="predicted"/>
<keyword evidence="1" id="KW-0378">Hydrolase</keyword>
<dbReference type="AlphaFoldDB" id="A0AAW5KDX9"/>
<dbReference type="EMBL" id="JANGAB010000006">
    <property type="protein sequence ID" value="MCQ4950122.1"/>
    <property type="molecule type" value="Genomic_DNA"/>
</dbReference>
<dbReference type="InterPro" id="IPR000801">
    <property type="entry name" value="Esterase-like"/>
</dbReference>
<dbReference type="InterPro" id="IPR029058">
    <property type="entry name" value="AB_hydrolase_fold"/>
</dbReference>
<accession>A0AAW5KDX9</accession>
<reference evidence="1" key="1">
    <citation type="submission" date="2022-06" db="EMBL/GenBank/DDBJ databases">
        <title>Isolation of gut microbiota from human fecal samples.</title>
        <authorList>
            <person name="Pamer E.G."/>
            <person name="Barat B."/>
            <person name="Waligurski E."/>
            <person name="Medina S."/>
            <person name="Paddock L."/>
            <person name="Mostad J."/>
        </authorList>
    </citation>
    <scope>NUCLEOTIDE SEQUENCE</scope>
    <source>
        <strain evidence="1">DFI.7.96</strain>
    </source>
</reference>
<dbReference type="GO" id="GO:0016787">
    <property type="term" value="F:hydrolase activity"/>
    <property type="evidence" value="ECO:0007669"/>
    <property type="project" value="UniProtKB-KW"/>
</dbReference>
<name>A0AAW5KDX9_9FIRM</name>
<dbReference type="Gene3D" id="3.40.50.1820">
    <property type="entry name" value="alpha/beta hydrolase"/>
    <property type="match status" value="1"/>
</dbReference>
<organism evidence="1 2">
    <name type="scientific">Bittarella massiliensis</name>
    <name type="common">ex Durand et al. 2017</name>
    <dbReference type="NCBI Taxonomy" id="1720313"/>
    <lineage>
        <taxon>Bacteria</taxon>
        <taxon>Bacillati</taxon>
        <taxon>Bacillota</taxon>
        <taxon>Clostridia</taxon>
        <taxon>Eubacteriales</taxon>
        <taxon>Oscillospiraceae</taxon>
        <taxon>Bittarella (ex Durand et al. 2017)</taxon>
    </lineage>
</organism>
<comment type="caution">
    <text evidence="1">The sequence shown here is derived from an EMBL/GenBank/DDBJ whole genome shotgun (WGS) entry which is preliminary data.</text>
</comment>
<dbReference type="Proteomes" id="UP001205063">
    <property type="component" value="Unassembled WGS sequence"/>
</dbReference>
<evidence type="ECO:0000313" key="2">
    <source>
        <dbReference type="Proteomes" id="UP001205063"/>
    </source>
</evidence>
<sequence>MPPLALVLHSTGNRDDDYTPWPAPNLKKGDRPFGGGAVGYLPRLCRAKEAAEAALGADGGRSALLGYSLGGLFALWAAAQPNAPFAAFASLSGSLWYDGWREYAEEKLPQRGRDFFYLSLGEGEEHTRMARLAPVGDCTRTLCKQLQGRLETPDQCVLEWNPGGHITGIADRHERALRWLASRL</sequence>
<gene>
    <name evidence="1" type="ORF">NE646_10660</name>
</gene>
<dbReference type="SUPFAM" id="SSF53474">
    <property type="entry name" value="alpha/beta-Hydrolases"/>
    <property type="match status" value="1"/>
</dbReference>
<dbReference type="RefSeq" id="WP_256136466.1">
    <property type="nucleotide sequence ID" value="NZ_JANGAB010000006.1"/>
</dbReference>
<protein>
    <submittedName>
        <fullName evidence="1">Alpha/beta hydrolase-fold protein</fullName>
    </submittedName>
</protein>
<dbReference type="Pfam" id="PF00756">
    <property type="entry name" value="Esterase"/>
    <property type="match status" value="1"/>
</dbReference>
<evidence type="ECO:0000313" key="1">
    <source>
        <dbReference type="EMBL" id="MCQ4950122.1"/>
    </source>
</evidence>